<dbReference type="PROSITE" id="PS51035">
    <property type="entry name" value="BAG"/>
    <property type="match status" value="1"/>
</dbReference>
<dbReference type="EMBL" id="JAAARO010000017">
    <property type="protein sequence ID" value="KAF5733095.1"/>
    <property type="molecule type" value="Genomic_DNA"/>
</dbReference>
<accession>A0A7J7CGB6</accession>
<dbReference type="GO" id="GO:0051087">
    <property type="term" value="F:protein-folding chaperone binding"/>
    <property type="evidence" value="ECO:0007669"/>
    <property type="project" value="InterPro"/>
</dbReference>
<comment type="caution">
    <text evidence="5">The sequence shown here is derived from an EMBL/GenBank/DDBJ whole genome shotgun (WGS) entry which is preliminary data.</text>
</comment>
<dbReference type="AlphaFoldDB" id="A0A7J7CGB6"/>
<dbReference type="InterPro" id="IPR040400">
    <property type="entry name" value="BAG5/6/7/8"/>
</dbReference>
<feature type="region of interest" description="Disordered" evidence="3">
    <location>
        <begin position="277"/>
        <end position="324"/>
    </location>
</feature>
<dbReference type="InterPro" id="IPR036533">
    <property type="entry name" value="BAG_dom_sf"/>
</dbReference>
<dbReference type="GO" id="GO:0006457">
    <property type="term" value="P:protein folding"/>
    <property type="evidence" value="ECO:0007669"/>
    <property type="project" value="TreeGrafter"/>
</dbReference>
<feature type="compositionally biased region" description="Polar residues" evidence="3">
    <location>
        <begin position="308"/>
        <end position="317"/>
    </location>
</feature>
<reference evidence="5 6" key="1">
    <citation type="journal article" date="2020" name="Nat. Commun.">
        <title>Genome of Tripterygium wilfordii and identification of cytochrome P450 involved in triptolide biosynthesis.</title>
        <authorList>
            <person name="Tu L."/>
            <person name="Su P."/>
            <person name="Zhang Z."/>
            <person name="Gao L."/>
            <person name="Wang J."/>
            <person name="Hu T."/>
            <person name="Zhou J."/>
            <person name="Zhang Y."/>
            <person name="Zhao Y."/>
            <person name="Liu Y."/>
            <person name="Song Y."/>
            <person name="Tong Y."/>
            <person name="Lu Y."/>
            <person name="Yang J."/>
            <person name="Xu C."/>
            <person name="Jia M."/>
            <person name="Peters R.J."/>
            <person name="Huang L."/>
            <person name="Gao W."/>
        </authorList>
    </citation>
    <scope>NUCLEOTIDE SEQUENCE [LARGE SCALE GENOMIC DNA]</scope>
    <source>
        <strain evidence="6">cv. XIE 37</strain>
        <tissue evidence="5">Leaf</tissue>
    </source>
</reference>
<dbReference type="CDD" id="cd23767">
    <property type="entry name" value="IQCD"/>
    <property type="match status" value="1"/>
</dbReference>
<protein>
    <submittedName>
        <fullName evidence="5">BAG family molecular chaperone regulator 6</fullName>
    </submittedName>
</protein>
<evidence type="ECO:0000256" key="3">
    <source>
        <dbReference type="SAM" id="MobiDB-lite"/>
    </source>
</evidence>
<dbReference type="InParanoid" id="A0A7J7CGB6"/>
<dbReference type="InterPro" id="IPR003103">
    <property type="entry name" value="BAG_domain"/>
</dbReference>
<dbReference type="SUPFAM" id="SSF63491">
    <property type="entry name" value="BAG domain"/>
    <property type="match status" value="1"/>
</dbReference>
<dbReference type="PANTHER" id="PTHR33322">
    <property type="entry name" value="BAG DOMAIN CONTAINING PROTEIN, EXPRESSED"/>
    <property type="match status" value="1"/>
</dbReference>
<proteinExistence type="predicted"/>
<dbReference type="SMART" id="SM00264">
    <property type="entry name" value="BAG"/>
    <property type="match status" value="1"/>
</dbReference>
<feature type="compositionally biased region" description="Polar residues" evidence="3">
    <location>
        <begin position="371"/>
        <end position="382"/>
    </location>
</feature>
<feature type="region of interest" description="Disordered" evidence="3">
    <location>
        <begin position="353"/>
        <end position="385"/>
    </location>
</feature>
<evidence type="ECO:0000259" key="4">
    <source>
        <dbReference type="PROSITE" id="PS51035"/>
    </source>
</evidence>
<sequence>MMPVHSYMDPNSCDQVHYPQYYHPGFQAVPSHLMVDPSKPPVLFECPPYGSNYGCSFPCHTYYNNSIPGYHNLRACPHIQPVPQHHCCGNHPPFPEAYPIHHGLPPYYPREQPRYEYRKMWPQEYHCGGCPNQKSNDKNDKVVKIEEAYSEPENESKNESVVPSQLKNYQYPIVWFPPEYLKNKENRNPSETNIAYVNDEKPDARPPENLKAFKQDPGFWNGWFSFDENKMQDDDGKRYEGWQNKHKDDVRQFPFPVFWMPNQSTQVKDREGKEITAAPRFSDEPSSDPKSATINLRTDDGPKDTLTDDLNSGSGSRDGSEMVGRIPTQKNIPVKEIQSTKEDDIFEEAERKVGSATMEKRKNAEVDKPSRITTRRQFSSPPKMSKLPPVCLRVDPFPRKKLAVVVQGLLVLQALKDNHKTFWRTFPSGSVASSGRQTKIIKVEEMKPGENKDEKTVDTDIKSSVNYEGKISMGSVLKNTGKDGRECQVKDDRAQSAGVLKLENMTKANKIRHSAESADGVLKQGRKLFSDIEAAMVIQSAYRGFEVRKWEPLKKLKQMTVVREQVTDIRNRICVLESSVDHQKVERQRVVLGEMIMNLFLKLDTIQGLHPSLRDIRKSLARELTTLQEKLDSLIKNHEKLTNDGPCSIVEMQEDQNGETGIGEDSTGTCYQSSYVVENQGQVCQTTDTPSSIGEVFGREDVQSQIDTDLPAVRKVQMKAAEDTLASGSIDGANSGQLDSKLAAGET</sequence>
<dbReference type="FunFam" id="1.20.58.120:FF:000010">
    <property type="entry name" value="BAG family molecular chaperone regulator 6"/>
    <property type="match status" value="1"/>
</dbReference>
<dbReference type="FunCoup" id="A0A7J7CGB6">
    <property type="interactions" value="144"/>
</dbReference>
<name>A0A7J7CGB6_TRIWF</name>
<evidence type="ECO:0000256" key="1">
    <source>
        <dbReference type="ARBA" id="ARBA00023186"/>
    </source>
</evidence>
<gene>
    <name evidence="5" type="ORF">HS088_TW17G00631</name>
</gene>
<organism evidence="5 6">
    <name type="scientific">Tripterygium wilfordii</name>
    <name type="common">Thunder God vine</name>
    <dbReference type="NCBI Taxonomy" id="458696"/>
    <lineage>
        <taxon>Eukaryota</taxon>
        <taxon>Viridiplantae</taxon>
        <taxon>Streptophyta</taxon>
        <taxon>Embryophyta</taxon>
        <taxon>Tracheophyta</taxon>
        <taxon>Spermatophyta</taxon>
        <taxon>Magnoliopsida</taxon>
        <taxon>eudicotyledons</taxon>
        <taxon>Gunneridae</taxon>
        <taxon>Pentapetalae</taxon>
        <taxon>rosids</taxon>
        <taxon>fabids</taxon>
        <taxon>Celastrales</taxon>
        <taxon>Celastraceae</taxon>
        <taxon>Tripterygium</taxon>
    </lineage>
</organism>
<keyword evidence="6" id="KW-1185">Reference proteome</keyword>
<feature type="region of interest" description="Disordered" evidence="3">
    <location>
        <begin position="727"/>
        <end position="747"/>
    </location>
</feature>
<keyword evidence="1" id="KW-0143">Chaperone</keyword>
<evidence type="ECO:0000256" key="2">
    <source>
        <dbReference type="SAM" id="Coils"/>
    </source>
</evidence>
<dbReference type="Pfam" id="PF02179">
    <property type="entry name" value="BAG"/>
    <property type="match status" value="1"/>
</dbReference>
<keyword evidence="2" id="KW-0175">Coiled coil</keyword>
<dbReference type="PANTHER" id="PTHR33322:SF16">
    <property type="entry name" value="BAG FAMILY MOLECULAR CHAPERONE REGULATOR 6"/>
    <property type="match status" value="1"/>
</dbReference>
<evidence type="ECO:0000313" key="6">
    <source>
        <dbReference type="Proteomes" id="UP000593562"/>
    </source>
</evidence>
<dbReference type="Gene3D" id="1.20.58.120">
    <property type="entry name" value="BAG domain"/>
    <property type="match status" value="1"/>
</dbReference>
<feature type="compositionally biased region" description="Basic and acidic residues" evidence="3">
    <location>
        <begin position="297"/>
        <end position="306"/>
    </location>
</feature>
<feature type="compositionally biased region" description="Basic and acidic residues" evidence="3">
    <location>
        <begin position="353"/>
        <end position="370"/>
    </location>
</feature>
<dbReference type="GO" id="GO:0009506">
    <property type="term" value="C:plasmodesma"/>
    <property type="evidence" value="ECO:0007669"/>
    <property type="project" value="TreeGrafter"/>
</dbReference>
<feature type="domain" description="BAG" evidence="4">
    <location>
        <begin position="558"/>
        <end position="635"/>
    </location>
</feature>
<dbReference type="Proteomes" id="UP000593562">
    <property type="component" value="Unassembled WGS sequence"/>
</dbReference>
<evidence type="ECO:0000313" key="5">
    <source>
        <dbReference type="EMBL" id="KAF5733095.1"/>
    </source>
</evidence>
<feature type="coiled-coil region" evidence="2">
    <location>
        <begin position="617"/>
        <end position="644"/>
    </location>
</feature>